<evidence type="ECO:0000313" key="1">
    <source>
        <dbReference type="Proteomes" id="UP000887576"/>
    </source>
</evidence>
<protein>
    <submittedName>
        <fullName evidence="2">Ig-like domain-containing protein</fullName>
    </submittedName>
</protein>
<dbReference type="WBParaSite" id="JU765_v2.g11463.t1">
    <property type="protein sequence ID" value="JU765_v2.g11463.t1"/>
    <property type="gene ID" value="JU765_v2.g11463"/>
</dbReference>
<name>A0AC34PZR1_9BILA</name>
<reference evidence="2" key="1">
    <citation type="submission" date="2022-11" db="UniProtKB">
        <authorList>
            <consortium name="WormBaseParasite"/>
        </authorList>
    </citation>
    <scope>IDENTIFICATION</scope>
</reference>
<accession>A0AC34PZR1</accession>
<proteinExistence type="predicted"/>
<evidence type="ECO:0000313" key="2">
    <source>
        <dbReference type="WBParaSite" id="JU765_v2.g11463.t1"/>
    </source>
</evidence>
<organism evidence="1 2">
    <name type="scientific">Panagrolaimus sp. JU765</name>
    <dbReference type="NCBI Taxonomy" id="591449"/>
    <lineage>
        <taxon>Eukaryota</taxon>
        <taxon>Metazoa</taxon>
        <taxon>Ecdysozoa</taxon>
        <taxon>Nematoda</taxon>
        <taxon>Chromadorea</taxon>
        <taxon>Rhabditida</taxon>
        <taxon>Tylenchina</taxon>
        <taxon>Panagrolaimomorpha</taxon>
        <taxon>Panagrolaimoidea</taxon>
        <taxon>Panagrolaimidae</taxon>
        <taxon>Panagrolaimus</taxon>
    </lineage>
</organism>
<sequence>PIGAKAEFNVKVRGVPKPTLRFQIDGRSLPIDGNRITLEDMHDGNWCLTIKDLKEEDFGTIRCVAENEHGKDECECIFEQTGGRKPKIRDEEGYPPKFNVPLWDRRIPEGQLMFIECHVDAKPLAEITWTFNGDELKPGQGIQIENTPEGACRVKISEFKQQHIGTYKCFAKNEYGTADTIATLNVEIPKEEQVEEKIEYAPKFNPGLEDKSLNEGSELFLSCKVDAMPTAYIQWYKDGLPVKVSDRLKWTYNPNTGECTLTVASVKDGDEGAYRCVASNHLGSTNTACMVSVKTKKLEVKKQGEEPFFTKSLTDKYVDRGETIELHCAVTGDPMPEIKWYRNGVLLRSSGRVTIENTPDGNCKLTVKEVTMSDEGIYRCEAENPL</sequence>
<dbReference type="Proteomes" id="UP000887576">
    <property type="component" value="Unplaced"/>
</dbReference>